<feature type="binding site" evidence="8">
    <location>
        <begin position="205"/>
        <end position="206"/>
    </location>
    <ligand>
        <name>substrate</name>
    </ligand>
</feature>
<dbReference type="GO" id="GO:0016616">
    <property type="term" value="F:oxidoreductase activity, acting on the CH-OH group of donors, NAD or NADP as acceptor"/>
    <property type="evidence" value="ECO:0007669"/>
    <property type="project" value="InterPro"/>
</dbReference>
<feature type="domain" description="Glycerol-3-phosphate dehydrogenase NAD-dependent C-terminal" evidence="11">
    <location>
        <begin position="135"/>
        <end position="270"/>
    </location>
</feature>
<feature type="domain" description="Glycerol-3-phosphate dehydrogenase NAD-dependent N-terminal" evidence="10">
    <location>
        <begin position="30"/>
        <end position="111"/>
    </location>
</feature>
<evidence type="ECO:0000256" key="1">
    <source>
        <dbReference type="ARBA" id="ARBA00011009"/>
    </source>
</evidence>
<dbReference type="Gene3D" id="3.40.50.720">
    <property type="entry name" value="NAD(P)-binding Rossmann-like Domain"/>
    <property type="match status" value="1"/>
</dbReference>
<dbReference type="Pfam" id="PF07479">
    <property type="entry name" value="NAD_Gly3P_dh_C"/>
    <property type="match status" value="1"/>
</dbReference>
<evidence type="ECO:0000256" key="7">
    <source>
        <dbReference type="PIRSR" id="PIRSR000114-1"/>
    </source>
</evidence>
<accession>A0A0F9YFY0</accession>
<keyword evidence="2" id="KW-0444">Lipid biosynthesis</keyword>
<dbReference type="InterPro" id="IPR008927">
    <property type="entry name" value="6-PGluconate_DH-like_C_sf"/>
</dbReference>
<keyword evidence="9" id="KW-0520">NAD</keyword>
<dbReference type="Proteomes" id="UP000034934">
    <property type="component" value="Unassembled WGS sequence"/>
</dbReference>
<dbReference type="InterPro" id="IPR036291">
    <property type="entry name" value="NAD(P)-bd_dom_sf"/>
</dbReference>
<evidence type="ECO:0000259" key="11">
    <source>
        <dbReference type="Pfam" id="PF07479"/>
    </source>
</evidence>
<feature type="binding site" evidence="8">
    <location>
        <position position="67"/>
    </location>
    <ligand>
        <name>substrate</name>
    </ligand>
</feature>
<dbReference type="Pfam" id="PF01210">
    <property type="entry name" value="NAD_Gly3P_dh_N"/>
    <property type="match status" value="1"/>
</dbReference>
<keyword evidence="3" id="KW-0560">Oxidoreductase</keyword>
<feature type="binding site" evidence="9">
    <location>
        <position position="205"/>
    </location>
    <ligand>
        <name>NAD(+)</name>
        <dbReference type="ChEBI" id="CHEBI:57540"/>
    </ligand>
</feature>
<evidence type="ECO:0000256" key="6">
    <source>
        <dbReference type="ARBA" id="ARBA00023264"/>
    </source>
</evidence>
<comment type="caution">
    <text evidence="12">The sequence shown here is derived from an EMBL/GenBank/DDBJ whole genome shotgun (WGS) entry which is preliminary data.</text>
</comment>
<dbReference type="EMBL" id="LBOG01000003">
    <property type="protein sequence ID" value="KKP30323.1"/>
    <property type="molecule type" value="Genomic_DNA"/>
</dbReference>
<feature type="binding site" evidence="9">
    <location>
        <position position="97"/>
    </location>
    <ligand>
        <name>NAD(+)</name>
        <dbReference type="ChEBI" id="CHEBI:57540"/>
    </ligand>
</feature>
<dbReference type="InterPro" id="IPR013328">
    <property type="entry name" value="6PGD_dom2"/>
</dbReference>
<dbReference type="GO" id="GO:0046168">
    <property type="term" value="P:glycerol-3-phosphate catabolic process"/>
    <property type="evidence" value="ECO:0007669"/>
    <property type="project" value="InterPro"/>
</dbReference>
<dbReference type="InterPro" id="IPR006168">
    <property type="entry name" value="G3P_DH_NAD-dep"/>
</dbReference>
<organism evidence="12 13">
    <name type="scientific">Candidatus Nomurabacteria bacterium GW2011_GWF1_31_48</name>
    <dbReference type="NCBI Taxonomy" id="1618767"/>
    <lineage>
        <taxon>Bacteria</taxon>
        <taxon>Candidatus Nomuraibacteriota</taxon>
    </lineage>
</organism>
<keyword evidence="5" id="KW-0594">Phospholipid biosynthesis</keyword>
<dbReference type="PANTHER" id="PTHR11728:SF1">
    <property type="entry name" value="GLYCEROL-3-PHOSPHATE DEHYDROGENASE [NAD(+)] 2, CHLOROPLASTIC"/>
    <property type="match status" value="1"/>
</dbReference>
<dbReference type="Gene3D" id="1.10.1040.10">
    <property type="entry name" value="N-(1-d-carboxylethyl)-l-norvaline Dehydrogenase, domain 2"/>
    <property type="match status" value="1"/>
</dbReference>
<evidence type="ECO:0000256" key="4">
    <source>
        <dbReference type="ARBA" id="ARBA00023098"/>
    </source>
</evidence>
<protein>
    <submittedName>
        <fullName evidence="12">Glycerol-3-phosphate dehydrogenase [NAD(P)+]</fullName>
    </submittedName>
</protein>
<evidence type="ECO:0000313" key="12">
    <source>
        <dbReference type="EMBL" id="KKP30323.1"/>
    </source>
</evidence>
<name>A0A0F9YFY0_9BACT</name>
<evidence type="ECO:0000256" key="9">
    <source>
        <dbReference type="PIRSR" id="PIRSR000114-3"/>
    </source>
</evidence>
<dbReference type="GO" id="GO:0005829">
    <property type="term" value="C:cytosol"/>
    <property type="evidence" value="ECO:0007669"/>
    <property type="project" value="TreeGrafter"/>
</dbReference>
<evidence type="ECO:0000256" key="3">
    <source>
        <dbReference type="ARBA" id="ARBA00023002"/>
    </source>
</evidence>
<evidence type="ECO:0000256" key="8">
    <source>
        <dbReference type="PIRSR" id="PIRSR000114-2"/>
    </source>
</evidence>
<dbReference type="SUPFAM" id="SSF51735">
    <property type="entry name" value="NAD(P)-binding Rossmann-fold domains"/>
    <property type="match status" value="1"/>
</dbReference>
<keyword evidence="6" id="KW-1208">Phospholipid metabolism</keyword>
<gene>
    <name evidence="12" type="ORF">UR19_C0003G0159</name>
</gene>
<dbReference type="AlphaFoldDB" id="A0A0F9YFY0"/>
<comment type="similarity">
    <text evidence="1">Belongs to the NAD-dependent glycerol-3-phosphate dehydrogenase family.</text>
</comment>
<feature type="active site" description="Proton acceptor" evidence="7">
    <location>
        <position position="146"/>
    </location>
</feature>
<dbReference type="SUPFAM" id="SSF48179">
    <property type="entry name" value="6-phosphogluconate dehydrogenase C-terminal domain-like"/>
    <property type="match status" value="1"/>
</dbReference>
<evidence type="ECO:0000256" key="2">
    <source>
        <dbReference type="ARBA" id="ARBA00022516"/>
    </source>
</evidence>
<dbReference type="GO" id="GO:0008654">
    <property type="term" value="P:phospholipid biosynthetic process"/>
    <property type="evidence" value="ECO:0007669"/>
    <property type="project" value="UniProtKB-KW"/>
</dbReference>
<evidence type="ECO:0000259" key="10">
    <source>
        <dbReference type="Pfam" id="PF01210"/>
    </source>
</evidence>
<keyword evidence="4" id="KW-0443">Lipid metabolism</keyword>
<dbReference type="PANTHER" id="PTHR11728">
    <property type="entry name" value="GLYCEROL-3-PHOSPHATE DEHYDROGENASE"/>
    <property type="match status" value="1"/>
</dbReference>
<reference evidence="12 13" key="1">
    <citation type="journal article" date="2015" name="Nature">
        <title>rRNA introns, odd ribosomes, and small enigmatic genomes across a large radiation of phyla.</title>
        <authorList>
            <person name="Brown C.T."/>
            <person name="Hug L.A."/>
            <person name="Thomas B.C."/>
            <person name="Sharon I."/>
            <person name="Castelle C.J."/>
            <person name="Singh A."/>
            <person name="Wilkins M.J."/>
            <person name="Williams K.H."/>
            <person name="Banfield J.F."/>
        </authorList>
    </citation>
    <scope>NUCLEOTIDE SEQUENCE [LARGE SCALE GENOMIC DNA]</scope>
</reference>
<dbReference type="GO" id="GO:0005975">
    <property type="term" value="P:carbohydrate metabolic process"/>
    <property type="evidence" value="ECO:0007669"/>
    <property type="project" value="InterPro"/>
</dbReference>
<dbReference type="InterPro" id="IPR006109">
    <property type="entry name" value="G3P_DH_NAD-dep_C"/>
</dbReference>
<proteinExistence type="inferred from homology"/>
<evidence type="ECO:0000256" key="5">
    <source>
        <dbReference type="ARBA" id="ARBA00023209"/>
    </source>
</evidence>
<evidence type="ECO:0000313" key="13">
    <source>
        <dbReference type="Proteomes" id="UP000034934"/>
    </source>
</evidence>
<dbReference type="InterPro" id="IPR011128">
    <property type="entry name" value="G3P_DH_NAD-dep_N"/>
</dbReference>
<sequence length="276" mass="30687">MKVSILGNGIFGSSVSSYLTKIGHSVFVDIVNDSEIIFVCVTSNLVLSSLLKIKNEIENKKIVICSKGFSDDGRFISEILKEEFKNDIYFLYGPTVAKELEDGIFSGMVLAGGLGKEEIKKEIESENLYIELSDDIVGVEVSATFKNMMNIFVGIIEGSEYGQNTNALMFTKAIQEMKNIGLILGAKTETFLGLSCIGELYLSSRNRTFGIELGKGRNLEDIIKEINYTPAGVFDIKNAKKMIERSKINAPIIEFLNKIVFENYPIKDVIKQITKN</sequence>
<dbReference type="PIRSF" id="PIRSF000114">
    <property type="entry name" value="Glycerol-3-P_dh"/>
    <property type="match status" value="1"/>
</dbReference>
<dbReference type="GO" id="GO:0051287">
    <property type="term" value="F:NAD binding"/>
    <property type="evidence" value="ECO:0007669"/>
    <property type="project" value="InterPro"/>
</dbReference>